<dbReference type="AlphaFoldDB" id="F0UU60"/>
<evidence type="ECO:0000313" key="3">
    <source>
        <dbReference type="Proteomes" id="UP000008142"/>
    </source>
</evidence>
<gene>
    <name evidence="2" type="ORF">HCEG_08652</name>
</gene>
<feature type="transmembrane region" description="Helical" evidence="1">
    <location>
        <begin position="98"/>
        <end position="120"/>
    </location>
</feature>
<reference evidence="3" key="1">
    <citation type="submission" date="2008-07" db="EMBL/GenBank/DDBJ databases">
        <title>Annotation of Ajellomyces capsulatus strain H88.</title>
        <authorList>
            <person name="Champion M."/>
            <person name="Cuomo C."/>
            <person name="Ma L.-J."/>
            <person name="Henn M.R."/>
            <person name="Sil A."/>
            <person name="Goldman B."/>
            <person name="Young S.K."/>
            <person name="Kodira C.D."/>
            <person name="Zeng Q."/>
            <person name="Koehrsen M."/>
            <person name="Alvarado L."/>
            <person name="Berlin A."/>
            <person name="Borenstein D."/>
            <person name="Chen Z."/>
            <person name="Engels R."/>
            <person name="Freedman E."/>
            <person name="Gellesch M."/>
            <person name="Goldberg J."/>
            <person name="Griggs A."/>
            <person name="Gujja S."/>
            <person name="Heiman D."/>
            <person name="Hepburn T."/>
            <person name="Howarth C."/>
            <person name="Jen D."/>
            <person name="Larson L."/>
            <person name="Lewis B."/>
            <person name="Mehta T."/>
            <person name="Park D."/>
            <person name="Pearson M."/>
            <person name="Roberts A."/>
            <person name="Saif S."/>
            <person name="Shea T."/>
            <person name="Shenoy N."/>
            <person name="Sisk P."/>
            <person name="Stolte C."/>
            <person name="Sykes S."/>
            <person name="Walk T."/>
            <person name="White J."/>
            <person name="Yandava C."/>
            <person name="Klein B."/>
            <person name="McEwen J.G."/>
            <person name="Puccia R."/>
            <person name="Goldman G.H."/>
            <person name="Felipe M.S."/>
            <person name="Nino-Vega G."/>
            <person name="San-Blas G."/>
            <person name="Taylor J."/>
            <person name="Mendoza L."/>
            <person name="Galagan J."/>
            <person name="Nusbaum C."/>
            <person name="Birren B."/>
        </authorList>
    </citation>
    <scope>NUCLEOTIDE SEQUENCE [LARGE SCALE GENOMIC DNA]</scope>
    <source>
        <strain evidence="3">H88</strain>
    </source>
</reference>
<evidence type="ECO:0000256" key="1">
    <source>
        <dbReference type="SAM" id="Phobius"/>
    </source>
</evidence>
<keyword evidence="1" id="KW-1133">Transmembrane helix</keyword>
<accession>F0UU60</accession>
<dbReference type="HOGENOM" id="CLU_1594061_0_0_1"/>
<feature type="transmembrane region" description="Helical" evidence="1">
    <location>
        <begin position="68"/>
        <end position="92"/>
    </location>
</feature>
<evidence type="ECO:0000313" key="2">
    <source>
        <dbReference type="EMBL" id="EGC49437.1"/>
    </source>
</evidence>
<proteinExistence type="predicted"/>
<keyword evidence="1" id="KW-0472">Membrane</keyword>
<keyword evidence="1" id="KW-0812">Transmembrane</keyword>
<organism evidence="3">
    <name type="scientific">Ajellomyces capsulatus (strain H88)</name>
    <name type="common">Darling's disease fungus</name>
    <name type="synonym">Histoplasma capsulatum</name>
    <dbReference type="NCBI Taxonomy" id="544711"/>
    <lineage>
        <taxon>Eukaryota</taxon>
        <taxon>Fungi</taxon>
        <taxon>Dikarya</taxon>
        <taxon>Ascomycota</taxon>
        <taxon>Pezizomycotina</taxon>
        <taxon>Eurotiomycetes</taxon>
        <taxon>Eurotiomycetidae</taxon>
        <taxon>Onygenales</taxon>
        <taxon>Ajellomycetaceae</taxon>
        <taxon>Histoplasma</taxon>
    </lineage>
</organism>
<dbReference type="EMBL" id="DS990643">
    <property type="protein sequence ID" value="EGC49437.1"/>
    <property type="molecule type" value="Genomic_DNA"/>
</dbReference>
<protein>
    <submittedName>
        <fullName evidence="2">Uncharacterized protein</fullName>
    </submittedName>
</protein>
<sequence length="167" mass="18629">MWDTPRQKARNWLAEEGWCSRSQRKKVNKEDGDGGEDMLKNTASNPDMLAGGCMYLWYLSYRLVRNRILAFSAPIPLCFRFPAVSAALAAALSLPLSVIIVTIATITTTTTIAPPSRLLTMSRPRVKMHRGHTLTHLGCQNRKRPRPIKPAANLHGIVPRGRHVSNC</sequence>
<dbReference type="Proteomes" id="UP000008142">
    <property type="component" value="Unassembled WGS sequence"/>
</dbReference>
<name>F0UU60_AJEC8</name>